<accession>A0ACB8D6R0</accession>
<comment type="caution">
    <text evidence="1">The sequence shown here is derived from an EMBL/GenBank/DDBJ whole genome shotgun (WGS) entry which is preliminary data.</text>
</comment>
<evidence type="ECO:0000313" key="2">
    <source>
        <dbReference type="Proteomes" id="UP000821865"/>
    </source>
</evidence>
<keyword evidence="2" id="KW-1185">Reference proteome</keyword>
<reference evidence="1" key="1">
    <citation type="submission" date="2020-05" db="EMBL/GenBank/DDBJ databases">
        <title>Large-scale comparative analyses of tick genomes elucidate their genetic diversity and vector capacities.</title>
        <authorList>
            <person name="Jia N."/>
            <person name="Wang J."/>
            <person name="Shi W."/>
            <person name="Du L."/>
            <person name="Sun Y."/>
            <person name="Zhan W."/>
            <person name="Jiang J."/>
            <person name="Wang Q."/>
            <person name="Zhang B."/>
            <person name="Ji P."/>
            <person name="Sakyi L.B."/>
            <person name="Cui X."/>
            <person name="Yuan T."/>
            <person name="Jiang B."/>
            <person name="Yang W."/>
            <person name="Lam T.T.-Y."/>
            <person name="Chang Q."/>
            <person name="Ding S."/>
            <person name="Wang X."/>
            <person name="Zhu J."/>
            <person name="Ruan X."/>
            <person name="Zhao L."/>
            <person name="Wei J."/>
            <person name="Que T."/>
            <person name="Du C."/>
            <person name="Cheng J."/>
            <person name="Dai P."/>
            <person name="Han X."/>
            <person name="Huang E."/>
            <person name="Gao Y."/>
            <person name="Liu J."/>
            <person name="Shao H."/>
            <person name="Ye R."/>
            <person name="Li L."/>
            <person name="Wei W."/>
            <person name="Wang X."/>
            <person name="Wang C."/>
            <person name="Yang T."/>
            <person name="Huo Q."/>
            <person name="Li W."/>
            <person name="Guo W."/>
            <person name="Chen H."/>
            <person name="Zhou L."/>
            <person name="Ni X."/>
            <person name="Tian J."/>
            <person name="Zhou Y."/>
            <person name="Sheng Y."/>
            <person name="Liu T."/>
            <person name="Pan Y."/>
            <person name="Xia L."/>
            <person name="Li J."/>
            <person name="Zhao F."/>
            <person name="Cao W."/>
        </authorList>
    </citation>
    <scope>NUCLEOTIDE SEQUENCE</scope>
    <source>
        <strain evidence="1">Dsil-2018</strain>
    </source>
</reference>
<name>A0ACB8D6R0_DERSI</name>
<dbReference type="EMBL" id="CM023472">
    <property type="protein sequence ID" value="KAH7960013.1"/>
    <property type="molecule type" value="Genomic_DNA"/>
</dbReference>
<evidence type="ECO:0000313" key="1">
    <source>
        <dbReference type="EMBL" id="KAH7960013.1"/>
    </source>
</evidence>
<sequence>MERSPSSLWINVPVRSVKMSRMTMKSKDCRSRSEYGATQPTTNTMSGCIVAEADNDQIEQEATAYGHGNFQRRIFCYGIVALVVLQCHNQVFAFICPSVDHWCKPAKRFANMSTPLWKNIAIPVDDDGHYSECLVYVYPGNVNDTTVKHCDSWDYAAGETDRSARTFWNLMCHRTWLLSLAEVVYRSGAIFIPVAGYVADMSGRQPVITAAVLSLVFSTIAGCFTESFVIYLVTRFINSACASTVQMLTVIVLFEVIPLDFRTYYIGFACSLGNLVAELFLLFLKSLYNSIGWFFAQIIALAPTLLLLSAPLVIYESPIWLMSMGRIRKAEAIMLKAARINGVRRENAENALKAIKNDTSRSDASLSPAVTPLAIVTPGVIRVRAISVFFSSFAIMFAFFIITRSSRLQGELNAAHIASVLILAPSYLAMYCALNSFGRLKLLTVLLALLGGMSTICGIAIYARPVEVSYVLVIVARAAVSVLIPTNFLYIIELFPTVLRSAVVCGAYSCGRVGAVLAASLTPVKFAGREDVCFALAAMATFANLVVVMQLPETSVGIKATEEVKKQKDLLNVLQRSLSPLRPKRRRMRGKAGSSRNEP</sequence>
<dbReference type="Proteomes" id="UP000821865">
    <property type="component" value="Chromosome 3"/>
</dbReference>
<proteinExistence type="predicted"/>
<gene>
    <name evidence="1" type="ORF">HPB49_016207</name>
</gene>
<organism evidence="1 2">
    <name type="scientific">Dermacentor silvarum</name>
    <name type="common">Tick</name>
    <dbReference type="NCBI Taxonomy" id="543639"/>
    <lineage>
        <taxon>Eukaryota</taxon>
        <taxon>Metazoa</taxon>
        <taxon>Ecdysozoa</taxon>
        <taxon>Arthropoda</taxon>
        <taxon>Chelicerata</taxon>
        <taxon>Arachnida</taxon>
        <taxon>Acari</taxon>
        <taxon>Parasitiformes</taxon>
        <taxon>Ixodida</taxon>
        <taxon>Ixodoidea</taxon>
        <taxon>Ixodidae</taxon>
        <taxon>Rhipicephalinae</taxon>
        <taxon>Dermacentor</taxon>
    </lineage>
</organism>
<protein>
    <submittedName>
        <fullName evidence="1">Uncharacterized protein</fullName>
    </submittedName>
</protein>